<dbReference type="EMBL" id="RHFK02000018">
    <property type="protein sequence ID" value="TWW60552.1"/>
    <property type="molecule type" value="Genomic_DNA"/>
</dbReference>
<evidence type="ECO:0000256" key="1">
    <source>
        <dbReference type="SAM" id="MobiDB-lite"/>
    </source>
</evidence>
<proteinExistence type="predicted"/>
<organism evidence="2 3">
    <name type="scientific">Takifugu flavidus</name>
    <name type="common">sansaifugu</name>
    <dbReference type="NCBI Taxonomy" id="433684"/>
    <lineage>
        <taxon>Eukaryota</taxon>
        <taxon>Metazoa</taxon>
        <taxon>Chordata</taxon>
        <taxon>Craniata</taxon>
        <taxon>Vertebrata</taxon>
        <taxon>Euteleostomi</taxon>
        <taxon>Actinopterygii</taxon>
        <taxon>Neopterygii</taxon>
        <taxon>Teleostei</taxon>
        <taxon>Neoteleostei</taxon>
        <taxon>Acanthomorphata</taxon>
        <taxon>Eupercaria</taxon>
        <taxon>Tetraodontiformes</taxon>
        <taxon>Tetradontoidea</taxon>
        <taxon>Tetraodontidae</taxon>
        <taxon>Takifugu</taxon>
    </lineage>
</organism>
<evidence type="ECO:0000313" key="2">
    <source>
        <dbReference type="EMBL" id="TWW60552.1"/>
    </source>
</evidence>
<accession>A0A5C6MZG1</accession>
<dbReference type="AlphaFoldDB" id="A0A5C6MZG1"/>
<sequence length="70" mass="7626">MRLAGKAVMRSKHLCSTSAGKLLPSTPHHTTRSFGEVVKGQTREGGKHKVRDSEGKAERIKAGVRVRDCV</sequence>
<comment type="caution">
    <text evidence="2">The sequence shown here is derived from an EMBL/GenBank/DDBJ whole genome shotgun (WGS) entry which is preliminary data.</text>
</comment>
<evidence type="ECO:0000313" key="3">
    <source>
        <dbReference type="Proteomes" id="UP000324091"/>
    </source>
</evidence>
<feature type="region of interest" description="Disordered" evidence="1">
    <location>
        <begin position="18"/>
        <end position="58"/>
    </location>
</feature>
<name>A0A5C6MZG1_9TELE</name>
<keyword evidence="3" id="KW-1185">Reference proteome</keyword>
<reference evidence="2 3" key="1">
    <citation type="submission" date="2019-04" db="EMBL/GenBank/DDBJ databases">
        <title>Chromosome genome assembly for Takifugu flavidus.</title>
        <authorList>
            <person name="Xiao S."/>
        </authorList>
    </citation>
    <scope>NUCLEOTIDE SEQUENCE [LARGE SCALE GENOMIC DNA]</scope>
    <source>
        <strain evidence="2">HTHZ2018</strain>
        <tissue evidence="2">Muscle</tissue>
    </source>
</reference>
<dbReference type="Proteomes" id="UP000324091">
    <property type="component" value="Chromosome 5"/>
</dbReference>
<feature type="compositionally biased region" description="Basic and acidic residues" evidence="1">
    <location>
        <begin position="41"/>
        <end position="58"/>
    </location>
</feature>
<protein>
    <submittedName>
        <fullName evidence="2">Uncharacterized protein</fullName>
    </submittedName>
</protein>
<gene>
    <name evidence="2" type="ORF">D4764_05G0006420</name>
</gene>